<protein>
    <submittedName>
        <fullName evidence="6">Acyl transferase/acyl hydrolase/lysophospholipase</fullName>
    </submittedName>
</protein>
<dbReference type="GO" id="GO:0047499">
    <property type="term" value="F:calcium-independent phospholipase A2 activity"/>
    <property type="evidence" value="ECO:0007669"/>
    <property type="project" value="TreeGrafter"/>
</dbReference>
<keyword evidence="7" id="KW-1185">Reference proteome</keyword>
<feature type="short sequence motif" description="DGA/G" evidence="4">
    <location>
        <begin position="396"/>
        <end position="398"/>
    </location>
</feature>
<dbReference type="GO" id="GO:0016020">
    <property type="term" value="C:membrane"/>
    <property type="evidence" value="ECO:0007669"/>
    <property type="project" value="TreeGrafter"/>
</dbReference>
<evidence type="ECO:0000313" key="6">
    <source>
        <dbReference type="EMBL" id="KAH6683511.1"/>
    </source>
</evidence>
<evidence type="ECO:0000256" key="4">
    <source>
        <dbReference type="PROSITE-ProRule" id="PRU01161"/>
    </source>
</evidence>
<feature type="short sequence motif" description="GXSXG" evidence="4">
    <location>
        <begin position="250"/>
        <end position="254"/>
    </location>
</feature>
<dbReference type="GO" id="GO:0046486">
    <property type="term" value="P:glycerolipid metabolic process"/>
    <property type="evidence" value="ECO:0007669"/>
    <property type="project" value="UniProtKB-ARBA"/>
</dbReference>
<dbReference type="AlphaFoldDB" id="A0A9P8V969"/>
<dbReference type="Pfam" id="PF01734">
    <property type="entry name" value="Patatin"/>
    <property type="match status" value="1"/>
</dbReference>
<feature type="active site" description="Nucleophile" evidence="4">
    <location>
        <position position="252"/>
    </location>
</feature>
<keyword evidence="6" id="KW-0808">Transferase</keyword>
<evidence type="ECO:0000259" key="5">
    <source>
        <dbReference type="PROSITE" id="PS51635"/>
    </source>
</evidence>
<dbReference type="PROSITE" id="PS51635">
    <property type="entry name" value="PNPLA"/>
    <property type="match status" value="1"/>
</dbReference>
<dbReference type="SUPFAM" id="SSF52151">
    <property type="entry name" value="FabD/lysophospholipase-like"/>
    <property type="match status" value="1"/>
</dbReference>
<dbReference type="PANTHER" id="PTHR24185:SF1">
    <property type="entry name" value="CALCIUM-INDEPENDENT PHOSPHOLIPASE A2-GAMMA"/>
    <property type="match status" value="1"/>
</dbReference>
<evidence type="ECO:0000256" key="1">
    <source>
        <dbReference type="ARBA" id="ARBA00022801"/>
    </source>
</evidence>
<keyword evidence="3 4" id="KW-0443">Lipid metabolism</keyword>
<keyword evidence="2 4" id="KW-0442">Lipid degradation</keyword>
<proteinExistence type="predicted"/>
<dbReference type="PANTHER" id="PTHR24185">
    <property type="entry name" value="CALCIUM-INDEPENDENT PHOSPHOLIPASE A2-GAMMA"/>
    <property type="match status" value="1"/>
</dbReference>
<dbReference type="GO" id="GO:0019369">
    <property type="term" value="P:arachidonate metabolic process"/>
    <property type="evidence" value="ECO:0007669"/>
    <property type="project" value="TreeGrafter"/>
</dbReference>
<gene>
    <name evidence="6" type="ORF">F5X68DRAFT_192262</name>
</gene>
<evidence type="ECO:0000256" key="3">
    <source>
        <dbReference type="ARBA" id="ARBA00023098"/>
    </source>
</evidence>
<dbReference type="OrthoDB" id="1658288at2759"/>
<name>A0A9P8V969_9PEZI</name>
<keyword evidence="1 4" id="KW-0378">Hydrolase</keyword>
<accession>A0A9P8V969</accession>
<dbReference type="GO" id="GO:0016740">
    <property type="term" value="F:transferase activity"/>
    <property type="evidence" value="ECO:0007669"/>
    <property type="project" value="UniProtKB-KW"/>
</dbReference>
<evidence type="ECO:0000313" key="7">
    <source>
        <dbReference type="Proteomes" id="UP000770015"/>
    </source>
</evidence>
<dbReference type="GO" id="GO:0016042">
    <property type="term" value="P:lipid catabolic process"/>
    <property type="evidence" value="ECO:0007669"/>
    <property type="project" value="UniProtKB-UniRule"/>
</dbReference>
<feature type="domain" description="PNPLA" evidence="5">
    <location>
        <begin position="216"/>
        <end position="409"/>
    </location>
</feature>
<sequence>MTSFDASILSALDPLPDGGSVAPGRYAVRSSSEAQVGALDDKTKAALWFKTSPLSIQTILKMKQVQLVAESHDQGFAEVPSAGNWTLLEVAILANPTASQPKVVGGVEMVWTSHHNNFMAHEYGWEGNVIAVRVCARFPGWTIFAKNGHLLVDISSEEATFDAEPPRYEEVVADTMRIHDLFTQVNLQTGQTFIPSLPEGMFRAESFEVGSDRPLRVLSLGLAALKILDAVMKNVHGGKKPCEVFDMIGGTSTGGFIAIMLGRLRMDIKTCMEKYNQFNHDIFDTGKLSKIWNFGKNGDQYNPETLINAIKQVVKEQLGDENAPLREEGDPQCKVFVLATRRDAANNRGPVFLRSYQNPQAMSDMPDIPIWMAARATSAAPSYFPPMRIGDHDLIDGGMQANNPLGWLWTEVLGNFGPKRDTSCFLSIGTGMPANQGLSKFGIIGSVITPNSSEKELSSIATNTEIINILFQAIIDAYAPLAGARKYWRLNVATKVEGKDDFQSPGSLDDTVALKKFLVQTDAYIEANAGILLECAKALSEKS</sequence>
<feature type="active site" description="Proton acceptor" evidence="4">
    <location>
        <position position="396"/>
    </location>
</feature>
<evidence type="ECO:0000256" key="2">
    <source>
        <dbReference type="ARBA" id="ARBA00022963"/>
    </source>
</evidence>
<reference evidence="6" key="1">
    <citation type="journal article" date="2021" name="Nat. Commun.">
        <title>Genetic determinants of endophytism in the Arabidopsis root mycobiome.</title>
        <authorList>
            <person name="Mesny F."/>
            <person name="Miyauchi S."/>
            <person name="Thiergart T."/>
            <person name="Pickel B."/>
            <person name="Atanasova L."/>
            <person name="Karlsson M."/>
            <person name="Huettel B."/>
            <person name="Barry K.W."/>
            <person name="Haridas S."/>
            <person name="Chen C."/>
            <person name="Bauer D."/>
            <person name="Andreopoulos W."/>
            <person name="Pangilinan J."/>
            <person name="LaButti K."/>
            <person name="Riley R."/>
            <person name="Lipzen A."/>
            <person name="Clum A."/>
            <person name="Drula E."/>
            <person name="Henrissat B."/>
            <person name="Kohler A."/>
            <person name="Grigoriev I.V."/>
            <person name="Martin F.M."/>
            <person name="Hacquard S."/>
        </authorList>
    </citation>
    <scope>NUCLEOTIDE SEQUENCE</scope>
    <source>
        <strain evidence="6">MPI-SDFR-AT-0117</strain>
    </source>
</reference>
<dbReference type="Proteomes" id="UP000770015">
    <property type="component" value="Unassembled WGS sequence"/>
</dbReference>
<dbReference type="InterPro" id="IPR002641">
    <property type="entry name" value="PNPLA_dom"/>
</dbReference>
<organism evidence="6 7">
    <name type="scientific">Plectosphaerella plurivora</name>
    <dbReference type="NCBI Taxonomy" id="936078"/>
    <lineage>
        <taxon>Eukaryota</taxon>
        <taxon>Fungi</taxon>
        <taxon>Dikarya</taxon>
        <taxon>Ascomycota</taxon>
        <taxon>Pezizomycotina</taxon>
        <taxon>Sordariomycetes</taxon>
        <taxon>Hypocreomycetidae</taxon>
        <taxon>Glomerellales</taxon>
        <taxon>Plectosphaerellaceae</taxon>
        <taxon>Plectosphaerella</taxon>
    </lineage>
</organism>
<comment type="caution">
    <text evidence="4">Lacks conserved residue(s) required for the propagation of feature annotation.</text>
</comment>
<dbReference type="InterPro" id="IPR016035">
    <property type="entry name" value="Acyl_Trfase/lysoPLipase"/>
</dbReference>
<comment type="caution">
    <text evidence="6">The sequence shown here is derived from an EMBL/GenBank/DDBJ whole genome shotgun (WGS) entry which is preliminary data.</text>
</comment>
<dbReference type="Gene3D" id="3.40.1090.10">
    <property type="entry name" value="Cytosolic phospholipase A2 catalytic domain"/>
    <property type="match status" value="1"/>
</dbReference>
<dbReference type="EMBL" id="JAGSXJ010000017">
    <property type="protein sequence ID" value="KAH6683511.1"/>
    <property type="molecule type" value="Genomic_DNA"/>
</dbReference>